<sequence length="1310" mass="139169">MRLQRREPENLPGQELDQLVRRDPGIDQRLAIAARGEDLRGPSRLVVPVAPAHGQIHQTVQVQRQQLEELKLRQSPPRVRPAGQPVRRDTDQIRHGLLGHQAAGQELREPGRVATTDPPPPQRGLHRARQGNTVVAAEAKPLHVPDEVRGDVGTERRAQTTAGLRALPRVLVLVLCRKPREHRPRRDQAQHRATGHEHEAEEADAVQAEHLDQYRAAQQEQHGSATCHPGREQHPRPGPVQPALDMREPGSDATRPTAVPVRPIRSAARKYRRTAHQDRGEQPRQPGHRSPGDHTHQDWYRQRPAEGRDPAACTAAEDEQDPRATREQPTATRPAEGFTWSARLGRCAPGPGERFTRSVWLCRSALARDGRRGALLGCGFAAGVVVSGGDAAQDRQGEELCGQTALHVEAVEAKSAGGVGDQCMQLGLCEPVGDAGPVEQVDERGRHARQRRHGGHLHHAGLDEQQVGLSGDPFAQGRGFVGAERSGLDPGSEDRGQRGFEGLLDVVDREAGVHLDGELARPAPIGRGGVLGRVALGGVRTLRGVGSGDLRTGRGPERPGDPGASVGDLAVSDTERGGGLLDGDAVHPGEQQVEFPGREHPQPGKEPDRLHQLQRLGVDELRGVLPLSAQALPQQALDGLAGGGELAVAEAELSSDLDGGGDLAADRLVPAPGRLPRRQLDAGTLREGGQQALQAAPREGELATLEVRRVRAAVGVREPAQHRGGQPGGGPGLGAAAPAAPVRVVRGGGAGSERSHDPGGVLVVTGIGQQPRSLQRAGRHPDVARGHGGGATRRCRALRGAFAADVVVSPQRRLLAGPGRAQRGLRDVDGGVGRAGASAGQLGDHPVAGRHDLVTDLVECLRGGQCALLMRGFERAAPPAVPRRGGRTGGGRCRDSPGDGRVAVHRLDLLDAVGRGVLLSPLEKLQRPLRERAAQPARVTQLGGQRRPLVLGHVLLHQLQHALGTLAVEHATVGLDVLTQRLDIGAWCIPVEQVEHPLLPFPVVGLDVRAQRVDLRAGGVLVERLVGERQDLLEFARIAVARTAAPDLDVAASGVAMVAGDDVQPAGVGHCLPVRLQLLGGHVQVIRVAAELDVDRPATRLGRDHGRTHAARPGDRVRLDDRALDQGADDTGLDTTLGQQPGKGLALRDRQHHRLDRLPTPDALDDAVRDRGQLCGLVDVDGGAVIGQLRLGRVDHLDAHPVNLREQLLVRLRARGQPGHGAVVELEVTGPGDRASGALRIPDRQAMPGLEETLDVAVEPHLGVGSPARFVEDLDPAGVVVNDVRPVLPVDVADGEGVLDRRALSGAIRA</sequence>
<feature type="region of interest" description="Disordered" evidence="1">
    <location>
        <begin position="102"/>
        <end position="160"/>
    </location>
</feature>
<protein>
    <submittedName>
        <fullName evidence="2">Uncharacterized protein</fullName>
    </submittedName>
</protein>
<feature type="region of interest" description="Disordered" evidence="1">
    <location>
        <begin position="181"/>
        <end position="202"/>
    </location>
</feature>
<dbReference type="EMBL" id="BAABJO010000020">
    <property type="protein sequence ID" value="GAA5129412.1"/>
    <property type="molecule type" value="Genomic_DNA"/>
</dbReference>
<feature type="region of interest" description="Disordered" evidence="1">
    <location>
        <begin position="1"/>
        <end position="22"/>
    </location>
</feature>
<reference evidence="3" key="1">
    <citation type="journal article" date="2019" name="Int. J. Syst. Evol. Microbiol.">
        <title>The Global Catalogue of Microorganisms (GCM) 10K type strain sequencing project: providing services to taxonomists for standard genome sequencing and annotation.</title>
        <authorList>
            <consortium name="The Broad Institute Genomics Platform"/>
            <consortium name="The Broad Institute Genome Sequencing Center for Infectious Disease"/>
            <person name="Wu L."/>
            <person name="Ma J."/>
        </authorList>
    </citation>
    <scope>NUCLEOTIDE SEQUENCE [LARGE SCALE GENOMIC DNA]</scope>
    <source>
        <strain evidence="3">JCM 18302</strain>
    </source>
</reference>
<evidence type="ECO:0000313" key="2">
    <source>
        <dbReference type="EMBL" id="GAA5129412.1"/>
    </source>
</evidence>
<dbReference type="Proteomes" id="UP001500804">
    <property type="component" value="Unassembled WGS sequence"/>
</dbReference>
<name>A0ABP9NSE0_9PSEU</name>
<feature type="compositionally biased region" description="Basic and acidic residues" evidence="1">
    <location>
        <begin position="596"/>
        <end position="608"/>
    </location>
</feature>
<comment type="caution">
    <text evidence="2">The sequence shown here is derived from an EMBL/GenBank/DDBJ whole genome shotgun (WGS) entry which is preliminary data.</text>
</comment>
<feature type="region of interest" description="Disordered" evidence="1">
    <location>
        <begin position="545"/>
        <end position="608"/>
    </location>
</feature>
<gene>
    <name evidence="2" type="ORF">GCM10023320_49850</name>
</gene>
<evidence type="ECO:0000256" key="1">
    <source>
        <dbReference type="SAM" id="MobiDB-lite"/>
    </source>
</evidence>
<feature type="compositionally biased region" description="Basic and acidic residues" evidence="1">
    <location>
        <begin position="290"/>
        <end position="309"/>
    </location>
</feature>
<feature type="compositionally biased region" description="Basic and acidic residues" evidence="1">
    <location>
        <begin position="140"/>
        <end position="158"/>
    </location>
</feature>
<keyword evidence="3" id="KW-1185">Reference proteome</keyword>
<evidence type="ECO:0000313" key="3">
    <source>
        <dbReference type="Proteomes" id="UP001500804"/>
    </source>
</evidence>
<organism evidence="2 3">
    <name type="scientific">Pseudonocardia adelaidensis</name>
    <dbReference type="NCBI Taxonomy" id="648754"/>
    <lineage>
        <taxon>Bacteria</taxon>
        <taxon>Bacillati</taxon>
        <taxon>Actinomycetota</taxon>
        <taxon>Actinomycetes</taxon>
        <taxon>Pseudonocardiales</taxon>
        <taxon>Pseudonocardiaceae</taxon>
        <taxon>Pseudonocardia</taxon>
    </lineage>
</organism>
<proteinExistence type="predicted"/>
<accession>A0ABP9NSE0</accession>
<feature type="region of interest" description="Disordered" evidence="1">
    <location>
        <begin position="718"/>
        <end position="737"/>
    </location>
</feature>
<feature type="region of interest" description="Disordered" evidence="1">
    <location>
        <begin position="216"/>
        <end position="347"/>
    </location>
</feature>
<feature type="region of interest" description="Disordered" evidence="1">
    <location>
        <begin position="769"/>
        <end position="791"/>
    </location>
</feature>
<feature type="compositionally biased region" description="Basic and acidic residues" evidence="1">
    <location>
        <begin position="184"/>
        <end position="199"/>
    </location>
</feature>
<feature type="compositionally biased region" description="Basic and acidic residues" evidence="1">
    <location>
        <begin position="551"/>
        <end position="560"/>
    </location>
</feature>